<evidence type="ECO:0000313" key="5">
    <source>
        <dbReference type="Proteomes" id="UP000189004"/>
    </source>
</evidence>
<feature type="signal peptide" evidence="2">
    <location>
        <begin position="1"/>
        <end position="34"/>
    </location>
</feature>
<dbReference type="SUPFAM" id="SSF53807">
    <property type="entry name" value="Helical backbone' metal receptor"/>
    <property type="match status" value="1"/>
</dbReference>
<dbReference type="PANTHER" id="PTHR30535">
    <property type="entry name" value="VITAMIN B12-BINDING PROTEIN"/>
    <property type="match status" value="1"/>
</dbReference>
<dbReference type="Pfam" id="PF01497">
    <property type="entry name" value="Peripla_BP_2"/>
    <property type="match status" value="1"/>
</dbReference>
<dbReference type="PANTHER" id="PTHR30535:SF7">
    <property type="entry name" value="IRON(III) DICITRATE-BINDING PROTEIN"/>
    <property type="match status" value="1"/>
</dbReference>
<name>A0A1V3BYX9_9ACTN</name>
<keyword evidence="5" id="KW-1185">Reference proteome</keyword>
<dbReference type="PROSITE" id="PS50983">
    <property type="entry name" value="FE_B12_PBP"/>
    <property type="match status" value="1"/>
</dbReference>
<dbReference type="AlphaFoldDB" id="A0A1V3BYX9"/>
<dbReference type="OrthoDB" id="9797850at2"/>
<evidence type="ECO:0000256" key="1">
    <source>
        <dbReference type="ARBA" id="ARBA00008814"/>
    </source>
</evidence>
<feature type="chain" id="PRO_5039103995" evidence="2">
    <location>
        <begin position="35"/>
        <end position="347"/>
    </location>
</feature>
<dbReference type="EMBL" id="MCOK01000001">
    <property type="protein sequence ID" value="OOC53582.1"/>
    <property type="molecule type" value="Genomic_DNA"/>
</dbReference>
<evidence type="ECO:0000259" key="3">
    <source>
        <dbReference type="PROSITE" id="PS50983"/>
    </source>
</evidence>
<proteinExistence type="inferred from homology"/>
<dbReference type="STRING" id="501010.NOSIN_07000"/>
<dbReference type="InterPro" id="IPR002491">
    <property type="entry name" value="ABC_transptr_periplasmic_BD"/>
</dbReference>
<feature type="domain" description="Fe/B12 periplasmic-binding" evidence="3">
    <location>
        <begin position="71"/>
        <end position="346"/>
    </location>
</feature>
<dbReference type="RefSeq" id="WP_077689969.1">
    <property type="nucleotide sequence ID" value="NZ_MCOK01000001.1"/>
</dbReference>
<sequence length="347" mass="36435">MTRNAFRATSRRRSRTRGLSTVWAALAVAPLVLTACGTGVTSDPEASDASGEAVTVTNCGRDLSFDTAPSRVVGLMPSQTELLIRLGVGDSIVGQAQTEVSALPDDIAEQAAGIPVLSADAPPPREDLLAVAPDLVASPTEYEFTAEQGFASIEQLDENGARAYVATGGCADRRNTAEVTDVLRDIEDLGAILRVPDAAEELIQDTEERLAAVEAAISDSPPPAVAQVYVEGNSLSAIGAGIEADIIRTAGGDNVFDPDGPEFADFFAAQINPEEIVSRAPEAIVFGVSGPEHEERTREYLRSTFPEVPAVENELLIAVPGSDLYPGALGNIDAVETIAQELYPDAF</sequence>
<evidence type="ECO:0000313" key="4">
    <source>
        <dbReference type="EMBL" id="OOC53582.1"/>
    </source>
</evidence>
<gene>
    <name evidence="4" type="ORF">NOSIN_07000</name>
</gene>
<comment type="caution">
    <text evidence="4">The sequence shown here is derived from an EMBL/GenBank/DDBJ whole genome shotgun (WGS) entry which is preliminary data.</text>
</comment>
<protein>
    <submittedName>
        <fullName evidence="4">Zinc ABC transporter substrate-binding protein</fullName>
    </submittedName>
</protein>
<keyword evidence="2" id="KW-0732">Signal</keyword>
<accession>A0A1V3BYX9</accession>
<reference evidence="5" key="1">
    <citation type="submission" date="2016-08" db="EMBL/GenBank/DDBJ databases">
        <authorList>
            <person name="Tokovenko B."/>
            <person name="Kalinowski J."/>
        </authorList>
    </citation>
    <scope>NUCLEOTIDE SEQUENCE [LARGE SCALE GENOMIC DNA]</scope>
    <source>
        <strain evidence="5">UTMC102</strain>
    </source>
</reference>
<dbReference type="Gene3D" id="3.40.50.1980">
    <property type="entry name" value="Nitrogenase molybdenum iron protein domain"/>
    <property type="match status" value="2"/>
</dbReference>
<organism evidence="4 5">
    <name type="scientific">Nocardiopsis sinuspersici</name>
    <dbReference type="NCBI Taxonomy" id="501010"/>
    <lineage>
        <taxon>Bacteria</taxon>
        <taxon>Bacillati</taxon>
        <taxon>Actinomycetota</taxon>
        <taxon>Actinomycetes</taxon>
        <taxon>Streptosporangiales</taxon>
        <taxon>Nocardiopsidaceae</taxon>
        <taxon>Nocardiopsis</taxon>
    </lineage>
</organism>
<evidence type="ECO:0000256" key="2">
    <source>
        <dbReference type="SAM" id="SignalP"/>
    </source>
</evidence>
<dbReference type="InterPro" id="IPR050902">
    <property type="entry name" value="ABC_Transporter_SBP"/>
</dbReference>
<dbReference type="Proteomes" id="UP000189004">
    <property type="component" value="Unassembled WGS sequence"/>
</dbReference>
<comment type="similarity">
    <text evidence="1">Belongs to the bacterial solute-binding protein 8 family.</text>
</comment>